<protein>
    <submittedName>
        <fullName evidence="3">Uncharacterized protein LOC110989250</fullName>
    </submittedName>
</protein>
<name>A0A8B7ZVS1_ACAPL</name>
<dbReference type="GO" id="GO:0010420">
    <property type="term" value="F:polyprenyldihydroxybenzoate methyltransferase activity"/>
    <property type="evidence" value="ECO:0007669"/>
    <property type="project" value="TreeGrafter"/>
</dbReference>
<dbReference type="GeneID" id="110989250"/>
<organism evidence="2 3">
    <name type="scientific">Acanthaster planci</name>
    <name type="common">Crown-of-thorns starfish</name>
    <dbReference type="NCBI Taxonomy" id="133434"/>
    <lineage>
        <taxon>Eukaryota</taxon>
        <taxon>Metazoa</taxon>
        <taxon>Echinodermata</taxon>
        <taxon>Eleutherozoa</taxon>
        <taxon>Asterozoa</taxon>
        <taxon>Asteroidea</taxon>
        <taxon>Valvatacea</taxon>
        <taxon>Valvatida</taxon>
        <taxon>Acanthasteridae</taxon>
        <taxon>Acanthaster</taxon>
    </lineage>
</organism>
<dbReference type="InterPro" id="IPR029063">
    <property type="entry name" value="SAM-dependent_MTases_sf"/>
</dbReference>
<dbReference type="RefSeq" id="XP_022109187.1">
    <property type="nucleotide sequence ID" value="XM_022253495.1"/>
</dbReference>
<dbReference type="Proteomes" id="UP000694845">
    <property type="component" value="Unplaced"/>
</dbReference>
<dbReference type="PANTHER" id="PTHR43464">
    <property type="entry name" value="METHYLTRANSFERASE"/>
    <property type="match status" value="1"/>
</dbReference>
<evidence type="ECO:0000313" key="2">
    <source>
        <dbReference type="Proteomes" id="UP000694845"/>
    </source>
</evidence>
<dbReference type="SUPFAM" id="SSF53335">
    <property type="entry name" value="S-adenosyl-L-methionine-dependent methyltransferases"/>
    <property type="match status" value="1"/>
</dbReference>
<dbReference type="Pfam" id="PF13649">
    <property type="entry name" value="Methyltransf_25"/>
    <property type="match status" value="1"/>
</dbReference>
<evidence type="ECO:0000259" key="1">
    <source>
        <dbReference type="Pfam" id="PF13649"/>
    </source>
</evidence>
<dbReference type="OMA" id="FNEGANC"/>
<dbReference type="AlphaFoldDB" id="A0A8B7ZVS1"/>
<gene>
    <name evidence="3" type="primary">LOC110989250</name>
</gene>
<reference evidence="3" key="1">
    <citation type="submission" date="2025-08" db="UniProtKB">
        <authorList>
            <consortium name="RefSeq"/>
        </authorList>
    </citation>
    <scope>IDENTIFICATION</scope>
</reference>
<dbReference type="OrthoDB" id="66144at2759"/>
<dbReference type="CDD" id="cd02440">
    <property type="entry name" value="AdoMet_MTases"/>
    <property type="match status" value="1"/>
</dbReference>
<accession>A0A8B7ZVS1</accession>
<sequence length="139" mass="15273">MNFSASCDYRGEGRVLQHSIIMQNLDKLVFQPEDTVLDVGCGSGEETKTIASKVNSVTGVDSSEEMIAVARQNNAASNITYLVGDARCVGDNPDWKEKFDKVVSFFVLHWIPFADQLRALSSILTCLKPGGEGLFINRQ</sequence>
<feature type="domain" description="Methyltransferase" evidence="1">
    <location>
        <begin position="36"/>
        <end position="131"/>
    </location>
</feature>
<dbReference type="InterPro" id="IPR041698">
    <property type="entry name" value="Methyltransf_25"/>
</dbReference>
<proteinExistence type="predicted"/>
<dbReference type="KEGG" id="aplc:110989250"/>
<dbReference type="Gene3D" id="3.40.50.150">
    <property type="entry name" value="Vaccinia Virus protein VP39"/>
    <property type="match status" value="1"/>
</dbReference>
<dbReference type="PANTHER" id="PTHR43464:SF23">
    <property type="entry name" value="JUVENILE HORMONE ACID O-METHYLTRANSFERASE"/>
    <property type="match status" value="1"/>
</dbReference>
<keyword evidence="2" id="KW-1185">Reference proteome</keyword>
<evidence type="ECO:0000313" key="3">
    <source>
        <dbReference type="RefSeq" id="XP_022109187.1"/>
    </source>
</evidence>